<protein>
    <submittedName>
        <fullName evidence="2">Uncharacterized protein</fullName>
    </submittedName>
</protein>
<evidence type="ECO:0000313" key="2">
    <source>
        <dbReference type="EMBL" id="CQR49349.1"/>
    </source>
</evidence>
<sequence length="133" mass="14055">MSADTTTAESQPLFTGLPSGIVPYVAILGALASTYVHLSMAPMLLQLNQTQAILFVLAGVGFLAGIAVYLSKFWRREFYLVAIAFALAQIVAWVVMSGRVSEMAMLSKGGEAVFSVAAAYLYLNESPDADGAA</sequence>
<dbReference type="EMBL" id="CSTE01000001">
    <property type="protein sequence ID" value="CQR49349.1"/>
    <property type="molecule type" value="Genomic_DNA"/>
</dbReference>
<feature type="transmembrane region" description="Helical" evidence="1">
    <location>
        <begin position="78"/>
        <end position="96"/>
    </location>
</feature>
<dbReference type="Proteomes" id="UP000198902">
    <property type="component" value="Unassembled WGS sequence"/>
</dbReference>
<feature type="transmembrane region" description="Helical" evidence="1">
    <location>
        <begin position="21"/>
        <end position="40"/>
    </location>
</feature>
<feature type="transmembrane region" description="Helical" evidence="1">
    <location>
        <begin position="52"/>
        <end position="72"/>
    </location>
</feature>
<keyword evidence="1" id="KW-1133">Transmembrane helix</keyword>
<organism evidence="2 3">
    <name type="scientific">Haloferax massiliensis</name>
    <dbReference type="NCBI Taxonomy" id="1476858"/>
    <lineage>
        <taxon>Archaea</taxon>
        <taxon>Methanobacteriati</taxon>
        <taxon>Methanobacteriota</taxon>
        <taxon>Stenosarchaea group</taxon>
        <taxon>Halobacteria</taxon>
        <taxon>Halobacteriales</taxon>
        <taxon>Haloferacaceae</taxon>
        <taxon>Haloferax</taxon>
    </lineage>
</organism>
<keyword evidence="3" id="KW-1185">Reference proteome</keyword>
<dbReference type="InterPro" id="IPR055898">
    <property type="entry name" value="DUF7475"/>
</dbReference>
<keyword evidence="1" id="KW-0472">Membrane</keyword>
<gene>
    <name evidence="2" type="ORF">BN996_00809</name>
</gene>
<dbReference type="AlphaFoldDB" id="A0A0D6JNC0"/>
<keyword evidence="1" id="KW-0812">Transmembrane</keyword>
<dbReference type="OrthoDB" id="241825at2157"/>
<dbReference type="Pfam" id="PF24287">
    <property type="entry name" value="DUF7475"/>
    <property type="match status" value="1"/>
</dbReference>
<evidence type="ECO:0000313" key="3">
    <source>
        <dbReference type="Proteomes" id="UP000198902"/>
    </source>
</evidence>
<evidence type="ECO:0000256" key="1">
    <source>
        <dbReference type="SAM" id="Phobius"/>
    </source>
</evidence>
<proteinExistence type="predicted"/>
<dbReference type="RefSeq" id="WP_089777249.1">
    <property type="nucleotide sequence ID" value="NZ_CABLRR010000001.1"/>
</dbReference>
<reference evidence="3" key="1">
    <citation type="submission" date="2015-03" db="EMBL/GenBank/DDBJ databases">
        <authorList>
            <person name="Urmite Genomes"/>
        </authorList>
    </citation>
    <scope>NUCLEOTIDE SEQUENCE [LARGE SCALE GENOMIC DNA]</scope>
    <source>
        <strain evidence="3">Arc-Hr</strain>
    </source>
</reference>
<name>A0A0D6JNC0_9EURY</name>
<accession>A0A0D6JNC0</accession>